<proteinExistence type="predicted"/>
<sequence length="110" mass="11921">MKSGINPTHSLPPFPLSLSLPLTGSCASAFHRFLMSTPAPNLFEPPLICLNSACSSPTHHPGANPQFRLIHRRQHSPTSANHPNNTSLATPPQQQIIPHRSPNTDGDTMM</sequence>
<keyword evidence="3" id="KW-1185">Reference proteome</keyword>
<evidence type="ECO:0000313" key="2">
    <source>
        <dbReference type="EMBL" id="KAF2745913.1"/>
    </source>
</evidence>
<evidence type="ECO:0000256" key="1">
    <source>
        <dbReference type="SAM" id="MobiDB-lite"/>
    </source>
</evidence>
<dbReference type="PROSITE" id="PS51257">
    <property type="entry name" value="PROKAR_LIPOPROTEIN"/>
    <property type="match status" value="1"/>
</dbReference>
<evidence type="ECO:0000313" key="3">
    <source>
        <dbReference type="Proteomes" id="UP000799440"/>
    </source>
</evidence>
<reference evidence="2" key="1">
    <citation type="journal article" date="2020" name="Stud. Mycol.">
        <title>101 Dothideomycetes genomes: a test case for predicting lifestyles and emergence of pathogens.</title>
        <authorList>
            <person name="Haridas S."/>
            <person name="Albert R."/>
            <person name="Binder M."/>
            <person name="Bloem J."/>
            <person name="Labutti K."/>
            <person name="Salamov A."/>
            <person name="Andreopoulos B."/>
            <person name="Baker S."/>
            <person name="Barry K."/>
            <person name="Bills G."/>
            <person name="Bluhm B."/>
            <person name="Cannon C."/>
            <person name="Castanera R."/>
            <person name="Culley D."/>
            <person name="Daum C."/>
            <person name="Ezra D."/>
            <person name="Gonzalez J."/>
            <person name="Henrissat B."/>
            <person name="Kuo A."/>
            <person name="Liang C."/>
            <person name="Lipzen A."/>
            <person name="Lutzoni F."/>
            <person name="Magnuson J."/>
            <person name="Mondo S."/>
            <person name="Nolan M."/>
            <person name="Ohm R."/>
            <person name="Pangilinan J."/>
            <person name="Park H.-J."/>
            <person name="Ramirez L."/>
            <person name="Alfaro M."/>
            <person name="Sun H."/>
            <person name="Tritt A."/>
            <person name="Yoshinaga Y."/>
            <person name="Zwiers L.-H."/>
            <person name="Turgeon B."/>
            <person name="Goodwin S."/>
            <person name="Spatafora J."/>
            <person name="Crous P."/>
            <person name="Grigoriev I."/>
        </authorList>
    </citation>
    <scope>NUCLEOTIDE SEQUENCE</scope>
    <source>
        <strain evidence="2">CBS 119925</strain>
    </source>
</reference>
<gene>
    <name evidence="2" type="ORF">M011DRAFT_469179</name>
</gene>
<accession>A0A6A6V778</accession>
<name>A0A6A6V778_9PLEO</name>
<feature type="region of interest" description="Disordered" evidence="1">
    <location>
        <begin position="57"/>
        <end position="110"/>
    </location>
</feature>
<dbReference type="EMBL" id="MU006580">
    <property type="protein sequence ID" value="KAF2745913.1"/>
    <property type="molecule type" value="Genomic_DNA"/>
</dbReference>
<dbReference type="Proteomes" id="UP000799440">
    <property type="component" value="Unassembled WGS sequence"/>
</dbReference>
<organism evidence="2 3">
    <name type="scientific">Sporormia fimetaria CBS 119925</name>
    <dbReference type="NCBI Taxonomy" id="1340428"/>
    <lineage>
        <taxon>Eukaryota</taxon>
        <taxon>Fungi</taxon>
        <taxon>Dikarya</taxon>
        <taxon>Ascomycota</taxon>
        <taxon>Pezizomycotina</taxon>
        <taxon>Dothideomycetes</taxon>
        <taxon>Pleosporomycetidae</taxon>
        <taxon>Pleosporales</taxon>
        <taxon>Sporormiaceae</taxon>
        <taxon>Sporormia</taxon>
    </lineage>
</organism>
<protein>
    <submittedName>
        <fullName evidence="2">Uncharacterized protein</fullName>
    </submittedName>
</protein>
<feature type="compositionally biased region" description="Polar residues" evidence="1">
    <location>
        <begin position="76"/>
        <end position="110"/>
    </location>
</feature>
<dbReference type="AlphaFoldDB" id="A0A6A6V778"/>